<reference evidence="2" key="1">
    <citation type="submission" date="2020-04" db="EMBL/GenBank/DDBJ databases">
        <authorList>
            <person name="Chiriac C."/>
            <person name="Salcher M."/>
            <person name="Ghai R."/>
            <person name="Kavagutti S V."/>
        </authorList>
    </citation>
    <scope>NUCLEOTIDE SEQUENCE</scope>
</reference>
<dbReference type="EMBL" id="LR796167">
    <property type="protein sequence ID" value="CAB4123154.1"/>
    <property type="molecule type" value="Genomic_DNA"/>
</dbReference>
<gene>
    <name evidence="2" type="ORF">UFOVP29_313</name>
</gene>
<dbReference type="InterPro" id="IPR057153">
    <property type="entry name" value="DUF7831"/>
</dbReference>
<protein>
    <recommendedName>
        <fullName evidence="1">DUF7831 domain-containing protein</fullName>
    </recommendedName>
</protein>
<evidence type="ECO:0000259" key="1">
    <source>
        <dbReference type="Pfam" id="PF25176"/>
    </source>
</evidence>
<evidence type="ECO:0000313" key="2">
    <source>
        <dbReference type="EMBL" id="CAB4123154.1"/>
    </source>
</evidence>
<proteinExistence type="predicted"/>
<dbReference type="Pfam" id="PF25176">
    <property type="entry name" value="DUF7831"/>
    <property type="match status" value="1"/>
</dbReference>
<feature type="domain" description="DUF7831" evidence="1">
    <location>
        <begin position="9"/>
        <end position="124"/>
    </location>
</feature>
<organism evidence="2">
    <name type="scientific">uncultured Caudovirales phage</name>
    <dbReference type="NCBI Taxonomy" id="2100421"/>
    <lineage>
        <taxon>Viruses</taxon>
        <taxon>Duplodnaviria</taxon>
        <taxon>Heunggongvirae</taxon>
        <taxon>Uroviricota</taxon>
        <taxon>Caudoviricetes</taxon>
        <taxon>Peduoviridae</taxon>
        <taxon>Maltschvirus</taxon>
        <taxon>Maltschvirus maltsch</taxon>
    </lineage>
</organism>
<accession>A0A6J5KLK7</accession>
<name>A0A6J5KLK7_9CAUD</name>
<sequence>MPGTLIRPSWVTRQDLRDNPDTLYMFGDNMMRQGLGGQAGAMRGEPNSVGVPTKWAPGRAVDDFFTDDVLRQVPQVVIPAIDGAFLRAWHHMLRRGTVAIPADGLGTGLSELPERAPAVLAVIETWIARLTAASKPV</sequence>